<comment type="caution">
    <text evidence="1">The sequence shown here is derived from an EMBL/GenBank/DDBJ whole genome shotgun (WGS) entry which is preliminary data.</text>
</comment>
<dbReference type="OrthoDB" id="10000786at2759"/>
<sequence length="180" mass="19943">MIDLCIELSATNLPNLRLAKNATYSSWEIVHELLNLLSEQVSDTVTNNVKSSPCFSLMVDEVSDNRSIKHLASLCSRYINQTGQLQTAFLVDTELPNATAETVTNSIISEINKKELLISDMSGFASDGAAVFLGKKNGVAKKRKDHYPAMITNHCRDHRLALACRDSFNSVPLMKKQTKL</sequence>
<reference evidence="1" key="1">
    <citation type="submission" date="2018-11" db="EMBL/GenBank/DDBJ databases">
        <authorList>
            <person name="Alioto T."/>
            <person name="Alioto T."/>
        </authorList>
    </citation>
    <scope>NUCLEOTIDE SEQUENCE</scope>
</reference>
<gene>
    <name evidence="1" type="ORF">MGAL_10B073232</name>
</gene>
<name>A0A8B6FJY9_MYTGA</name>
<dbReference type="AlphaFoldDB" id="A0A8B6FJY9"/>
<dbReference type="Proteomes" id="UP000596742">
    <property type="component" value="Unassembled WGS sequence"/>
</dbReference>
<dbReference type="PANTHER" id="PTHR46880">
    <property type="entry name" value="RAS-ASSOCIATING DOMAIN-CONTAINING PROTEIN"/>
    <property type="match status" value="1"/>
</dbReference>
<proteinExistence type="predicted"/>
<keyword evidence="2" id="KW-1185">Reference proteome</keyword>
<organism evidence="1 2">
    <name type="scientific">Mytilus galloprovincialis</name>
    <name type="common">Mediterranean mussel</name>
    <dbReference type="NCBI Taxonomy" id="29158"/>
    <lineage>
        <taxon>Eukaryota</taxon>
        <taxon>Metazoa</taxon>
        <taxon>Spiralia</taxon>
        <taxon>Lophotrochozoa</taxon>
        <taxon>Mollusca</taxon>
        <taxon>Bivalvia</taxon>
        <taxon>Autobranchia</taxon>
        <taxon>Pteriomorphia</taxon>
        <taxon>Mytilida</taxon>
        <taxon>Mytiloidea</taxon>
        <taxon>Mytilidae</taxon>
        <taxon>Mytilinae</taxon>
        <taxon>Mytilus</taxon>
    </lineage>
</organism>
<dbReference type="EMBL" id="UYJE01007053">
    <property type="protein sequence ID" value="VDI51429.1"/>
    <property type="molecule type" value="Genomic_DNA"/>
</dbReference>
<evidence type="ECO:0000313" key="2">
    <source>
        <dbReference type="Proteomes" id="UP000596742"/>
    </source>
</evidence>
<evidence type="ECO:0008006" key="3">
    <source>
        <dbReference type="Google" id="ProtNLM"/>
    </source>
</evidence>
<dbReference type="PANTHER" id="PTHR46880:SF5">
    <property type="entry name" value="DUF4371 DOMAIN-CONTAINING PROTEIN"/>
    <property type="match status" value="1"/>
</dbReference>
<accession>A0A8B6FJY9</accession>
<protein>
    <recommendedName>
        <fullName evidence="3">DUF4371 domain-containing protein</fullName>
    </recommendedName>
</protein>
<evidence type="ECO:0000313" key="1">
    <source>
        <dbReference type="EMBL" id="VDI51429.1"/>
    </source>
</evidence>